<sequence length="101" mass="11250">MGKARNALKDFISKIPDEKLSGSADLAVLYKDTTFRLESHGMTPDEPKKFVIEIRVSSNPQLSSARKFPHCALTKALVPQNGSWSSERIRDELLSNSVFSI</sequence>
<organism evidence="1 2">
    <name type="scientific">Aspergillus pseudoustus</name>
    <dbReference type="NCBI Taxonomy" id="1810923"/>
    <lineage>
        <taxon>Eukaryota</taxon>
        <taxon>Fungi</taxon>
        <taxon>Dikarya</taxon>
        <taxon>Ascomycota</taxon>
        <taxon>Pezizomycotina</taxon>
        <taxon>Eurotiomycetes</taxon>
        <taxon>Eurotiomycetidae</taxon>
        <taxon>Eurotiales</taxon>
        <taxon>Aspergillaceae</taxon>
        <taxon>Aspergillus</taxon>
        <taxon>Aspergillus subgen. Nidulantes</taxon>
    </lineage>
</organism>
<keyword evidence="2" id="KW-1185">Reference proteome</keyword>
<reference evidence="1 2" key="1">
    <citation type="submission" date="2024-07" db="EMBL/GenBank/DDBJ databases">
        <title>Section-level genome sequencing and comparative genomics of Aspergillus sections Usti and Cavernicolus.</title>
        <authorList>
            <consortium name="Lawrence Berkeley National Laboratory"/>
            <person name="Nybo J.L."/>
            <person name="Vesth T.C."/>
            <person name="Theobald S."/>
            <person name="Frisvad J.C."/>
            <person name="Larsen T.O."/>
            <person name="Kjaerboelling I."/>
            <person name="Rothschild-Mancinelli K."/>
            <person name="Lyhne E.K."/>
            <person name="Kogle M.E."/>
            <person name="Barry K."/>
            <person name="Clum A."/>
            <person name="Na H."/>
            <person name="Ledsgaard L."/>
            <person name="Lin J."/>
            <person name="Lipzen A."/>
            <person name="Kuo A."/>
            <person name="Riley R."/>
            <person name="Mondo S."/>
            <person name="Labutti K."/>
            <person name="Haridas S."/>
            <person name="Pangalinan J."/>
            <person name="Salamov A.A."/>
            <person name="Simmons B.A."/>
            <person name="Magnuson J.K."/>
            <person name="Chen J."/>
            <person name="Drula E."/>
            <person name="Henrissat B."/>
            <person name="Wiebenga A."/>
            <person name="Lubbers R.J."/>
            <person name="Gomes A.C."/>
            <person name="Makela M.R."/>
            <person name="Stajich J."/>
            <person name="Grigoriev I.V."/>
            <person name="Mortensen U.H."/>
            <person name="De Vries R.P."/>
            <person name="Baker S.E."/>
            <person name="Andersen M.R."/>
        </authorList>
    </citation>
    <scope>NUCLEOTIDE SEQUENCE [LARGE SCALE GENOMIC DNA]</scope>
    <source>
        <strain evidence="1 2">CBS 123904</strain>
    </source>
</reference>
<dbReference type="EMBL" id="JBFXLU010000133">
    <property type="protein sequence ID" value="KAL2839410.1"/>
    <property type="molecule type" value="Genomic_DNA"/>
</dbReference>
<evidence type="ECO:0000313" key="2">
    <source>
        <dbReference type="Proteomes" id="UP001610446"/>
    </source>
</evidence>
<evidence type="ECO:0000313" key="1">
    <source>
        <dbReference type="EMBL" id="KAL2839410.1"/>
    </source>
</evidence>
<accession>A0ABR4JH91</accession>
<comment type="caution">
    <text evidence="1">The sequence shown here is derived from an EMBL/GenBank/DDBJ whole genome shotgun (WGS) entry which is preliminary data.</text>
</comment>
<name>A0ABR4JH91_9EURO</name>
<gene>
    <name evidence="1" type="ORF">BJY01DRAFT_219269</name>
</gene>
<protein>
    <submittedName>
        <fullName evidence="1">Uncharacterized protein</fullName>
    </submittedName>
</protein>
<dbReference type="Proteomes" id="UP001610446">
    <property type="component" value="Unassembled WGS sequence"/>
</dbReference>
<proteinExistence type="predicted"/>